<organism evidence="1 2">
    <name type="scientific">Dyadobacter endophyticus</name>
    <dbReference type="NCBI Taxonomy" id="1749036"/>
    <lineage>
        <taxon>Bacteria</taxon>
        <taxon>Pseudomonadati</taxon>
        <taxon>Bacteroidota</taxon>
        <taxon>Cytophagia</taxon>
        <taxon>Cytophagales</taxon>
        <taxon>Spirosomataceae</taxon>
        <taxon>Dyadobacter</taxon>
    </lineage>
</organism>
<keyword evidence="2" id="KW-1185">Reference proteome</keyword>
<evidence type="ECO:0000313" key="2">
    <source>
        <dbReference type="Proteomes" id="UP000600214"/>
    </source>
</evidence>
<dbReference type="Proteomes" id="UP000600214">
    <property type="component" value="Unassembled WGS sequence"/>
</dbReference>
<comment type="caution">
    <text evidence="1">The sequence shown here is derived from an EMBL/GenBank/DDBJ whole genome shotgun (WGS) entry which is preliminary data.</text>
</comment>
<sequence length="67" mass="7950">MVTSWPYDNPVDRDIDFDRLRRKLLKGNIKFEERHQANFFSIKNLDLSSKCNALFKKHVVQANTLNL</sequence>
<evidence type="ECO:0000313" key="1">
    <source>
        <dbReference type="EMBL" id="GGH33438.1"/>
    </source>
</evidence>
<gene>
    <name evidence="1" type="ORF">GCM10007423_23710</name>
</gene>
<proteinExistence type="predicted"/>
<dbReference type="EMBL" id="BMIA01000001">
    <property type="protein sequence ID" value="GGH33438.1"/>
    <property type="molecule type" value="Genomic_DNA"/>
</dbReference>
<protein>
    <submittedName>
        <fullName evidence="1">Uncharacterized protein</fullName>
    </submittedName>
</protein>
<name>A0ABQ1YQS9_9BACT</name>
<reference evidence="2" key="1">
    <citation type="journal article" date="2019" name="Int. J. Syst. Evol. Microbiol.">
        <title>The Global Catalogue of Microorganisms (GCM) 10K type strain sequencing project: providing services to taxonomists for standard genome sequencing and annotation.</title>
        <authorList>
            <consortium name="The Broad Institute Genomics Platform"/>
            <consortium name="The Broad Institute Genome Sequencing Center for Infectious Disease"/>
            <person name="Wu L."/>
            <person name="Ma J."/>
        </authorList>
    </citation>
    <scope>NUCLEOTIDE SEQUENCE [LARGE SCALE GENOMIC DNA]</scope>
    <source>
        <strain evidence="2">CGMCC 1.15288</strain>
    </source>
</reference>
<accession>A0ABQ1YQS9</accession>